<keyword evidence="3 7" id="KW-1003">Cell membrane</keyword>
<comment type="subcellular location">
    <subcellularLocation>
        <location evidence="1 7">Cell membrane</location>
        <topology evidence="1 7">Multi-pass membrane protein</topology>
    </subcellularLocation>
</comment>
<evidence type="ECO:0000313" key="10">
    <source>
        <dbReference type="Proteomes" id="UP000264036"/>
    </source>
</evidence>
<dbReference type="GO" id="GO:0005886">
    <property type="term" value="C:plasma membrane"/>
    <property type="evidence" value="ECO:0007669"/>
    <property type="project" value="UniProtKB-SubCell"/>
</dbReference>
<reference evidence="9 10" key="1">
    <citation type="journal article" date="2018" name="Nat. Biotechnol.">
        <title>A standardized bacterial taxonomy based on genome phylogeny substantially revises the tree of life.</title>
        <authorList>
            <person name="Parks D.H."/>
            <person name="Chuvochina M."/>
            <person name="Waite D.W."/>
            <person name="Rinke C."/>
            <person name="Skarshewski A."/>
            <person name="Chaumeil P.A."/>
            <person name="Hugenholtz P."/>
        </authorList>
    </citation>
    <scope>NUCLEOTIDE SEQUENCE [LARGE SCALE GENOMIC DNA]</scope>
    <source>
        <strain evidence="9">UBA10707</strain>
    </source>
</reference>
<dbReference type="Proteomes" id="UP000264036">
    <property type="component" value="Unassembled WGS sequence"/>
</dbReference>
<dbReference type="EMBL" id="DOEK01000046">
    <property type="protein sequence ID" value="HBP31806.1"/>
    <property type="molecule type" value="Genomic_DNA"/>
</dbReference>
<keyword evidence="6 7" id="KW-0472">Membrane</keyword>
<feature type="transmembrane region" description="Helical" evidence="7">
    <location>
        <begin position="53"/>
        <end position="80"/>
    </location>
</feature>
<feature type="transmembrane region" description="Helical" evidence="7">
    <location>
        <begin position="24"/>
        <end position="47"/>
    </location>
</feature>
<evidence type="ECO:0000256" key="6">
    <source>
        <dbReference type="ARBA" id="ARBA00023136"/>
    </source>
</evidence>
<dbReference type="Pfam" id="PF09335">
    <property type="entry name" value="VTT_dom"/>
    <property type="match status" value="1"/>
</dbReference>
<evidence type="ECO:0000313" key="9">
    <source>
        <dbReference type="EMBL" id="HBP31806.1"/>
    </source>
</evidence>
<comment type="caution">
    <text evidence="9">The sequence shown here is derived from an EMBL/GenBank/DDBJ whole genome shotgun (WGS) entry which is preliminary data.</text>
</comment>
<dbReference type="PANTHER" id="PTHR30353:SF0">
    <property type="entry name" value="TRANSMEMBRANE PROTEIN"/>
    <property type="match status" value="1"/>
</dbReference>
<name>A0A356LLH6_9BURK</name>
<proteinExistence type="inferred from homology"/>
<keyword evidence="4 7" id="KW-0812">Transmembrane</keyword>
<dbReference type="InterPro" id="IPR032818">
    <property type="entry name" value="DedA-like"/>
</dbReference>
<evidence type="ECO:0000256" key="2">
    <source>
        <dbReference type="ARBA" id="ARBA00010792"/>
    </source>
</evidence>
<feature type="domain" description="VTT" evidence="8">
    <location>
        <begin position="47"/>
        <end position="170"/>
    </location>
</feature>
<feature type="transmembrane region" description="Helical" evidence="7">
    <location>
        <begin position="184"/>
        <end position="202"/>
    </location>
</feature>
<gene>
    <name evidence="9" type="ORF">DD666_20655</name>
</gene>
<evidence type="ECO:0000256" key="1">
    <source>
        <dbReference type="ARBA" id="ARBA00004651"/>
    </source>
</evidence>
<evidence type="ECO:0000256" key="4">
    <source>
        <dbReference type="ARBA" id="ARBA00022692"/>
    </source>
</evidence>
<sequence>MNFSSLFGWLHDNQALMAMLHDHWSWGICLVALILFLETGLVVMPFLPGDSLLFAVGAFMGISGIPPFWYMVMLFAAAVLGDYVNYTIGRSPLGQTLIRKGWVKQSHIDKTHAYFEKYGGSTITLARFIPIVRTIAPFLAGLSGMDRRHFAFYNVLGGFLWIFLLVLAGYFLGRITWVQQNLSLFTLGIVIISVLPMAWHIFKLWKESRQDKQAGK</sequence>
<evidence type="ECO:0000256" key="7">
    <source>
        <dbReference type="RuleBase" id="RU367016"/>
    </source>
</evidence>
<keyword evidence="5 7" id="KW-1133">Transmembrane helix</keyword>
<evidence type="ECO:0000256" key="5">
    <source>
        <dbReference type="ARBA" id="ARBA00022989"/>
    </source>
</evidence>
<accession>A0A356LLH6</accession>
<protein>
    <submittedName>
        <fullName evidence="9">Alkaline phosphatase</fullName>
    </submittedName>
</protein>
<evidence type="ECO:0000259" key="8">
    <source>
        <dbReference type="Pfam" id="PF09335"/>
    </source>
</evidence>
<organism evidence="9 10">
    <name type="scientific">Advenella kashmirensis</name>
    <dbReference type="NCBI Taxonomy" id="310575"/>
    <lineage>
        <taxon>Bacteria</taxon>
        <taxon>Pseudomonadati</taxon>
        <taxon>Pseudomonadota</taxon>
        <taxon>Betaproteobacteria</taxon>
        <taxon>Burkholderiales</taxon>
        <taxon>Alcaligenaceae</taxon>
    </lineage>
</organism>
<comment type="similarity">
    <text evidence="2 7">Belongs to the DedA family.</text>
</comment>
<dbReference type="PANTHER" id="PTHR30353">
    <property type="entry name" value="INNER MEMBRANE PROTEIN DEDA-RELATED"/>
    <property type="match status" value="1"/>
</dbReference>
<feature type="transmembrane region" description="Helical" evidence="7">
    <location>
        <begin position="150"/>
        <end position="172"/>
    </location>
</feature>
<evidence type="ECO:0000256" key="3">
    <source>
        <dbReference type="ARBA" id="ARBA00022475"/>
    </source>
</evidence>
<dbReference type="AlphaFoldDB" id="A0A356LLH6"/>
<dbReference type="InterPro" id="IPR032816">
    <property type="entry name" value="VTT_dom"/>
</dbReference>